<proteinExistence type="predicted"/>
<dbReference type="Proteomes" id="UP000183832">
    <property type="component" value="Unassembled WGS sequence"/>
</dbReference>
<dbReference type="AlphaFoldDB" id="A0A1J1HID9"/>
<sequence length="79" mass="9535">MPRLYITLKSIPTPSLQTKVKQMWNDSNGRWETALIIMTENEQFLGVCKSFNQPFLPFLINQQFRFFEMQIRRHRLMKA</sequence>
<protein>
    <submittedName>
        <fullName evidence="1">CLUMA_CG001576, isoform A</fullName>
    </submittedName>
</protein>
<organism evidence="1 2">
    <name type="scientific">Clunio marinus</name>
    <dbReference type="NCBI Taxonomy" id="568069"/>
    <lineage>
        <taxon>Eukaryota</taxon>
        <taxon>Metazoa</taxon>
        <taxon>Ecdysozoa</taxon>
        <taxon>Arthropoda</taxon>
        <taxon>Hexapoda</taxon>
        <taxon>Insecta</taxon>
        <taxon>Pterygota</taxon>
        <taxon>Neoptera</taxon>
        <taxon>Endopterygota</taxon>
        <taxon>Diptera</taxon>
        <taxon>Nematocera</taxon>
        <taxon>Chironomoidea</taxon>
        <taxon>Chironomidae</taxon>
        <taxon>Clunio</taxon>
    </lineage>
</organism>
<keyword evidence="2" id="KW-1185">Reference proteome</keyword>
<evidence type="ECO:0000313" key="2">
    <source>
        <dbReference type="Proteomes" id="UP000183832"/>
    </source>
</evidence>
<evidence type="ECO:0000313" key="1">
    <source>
        <dbReference type="EMBL" id="CRK87807.1"/>
    </source>
</evidence>
<name>A0A1J1HID9_9DIPT</name>
<dbReference type="EMBL" id="CVRI01000005">
    <property type="protein sequence ID" value="CRK87807.1"/>
    <property type="molecule type" value="Genomic_DNA"/>
</dbReference>
<accession>A0A1J1HID9</accession>
<reference evidence="1 2" key="1">
    <citation type="submission" date="2015-04" db="EMBL/GenBank/DDBJ databases">
        <authorList>
            <person name="Syromyatnikov M.Y."/>
            <person name="Popov V.N."/>
        </authorList>
    </citation>
    <scope>NUCLEOTIDE SEQUENCE [LARGE SCALE GENOMIC DNA]</scope>
</reference>
<gene>
    <name evidence="1" type="ORF">CLUMA_CG001576</name>
</gene>